<dbReference type="RefSeq" id="WP_307903599.1">
    <property type="nucleotide sequence ID" value="NZ_AP027059.1"/>
</dbReference>
<dbReference type="PIRSF" id="PIRSF038984">
    <property type="entry name" value="FAD_binding_protein"/>
    <property type="match status" value="1"/>
</dbReference>
<dbReference type="PANTHER" id="PTHR42842:SF3">
    <property type="entry name" value="FAD_NAD(P)-BINDING OXIDOREDUCTASE FAMILY PROTEIN"/>
    <property type="match status" value="1"/>
</dbReference>
<dbReference type="EMBL" id="AP027059">
    <property type="protein sequence ID" value="BDU50742.1"/>
    <property type="molecule type" value="Genomic_DNA"/>
</dbReference>
<accession>A0AAU9DLC3</accession>
<sequence length="520" mass="58765">MRYEVNNVIVPVEKNQDKAIMFQLKKMGIEKYNVKGIDYLKRSIDSRKKGNIKFIYKLLVTTNKHMDIKNSQIKEYKQLENVKREPVKLKGEVAVIGTGPAGLFAALRLAEYGLKPLLFEQGEKVENRAKTVNNFFENAKLNKNSNIQFGEGGAGTFSDGKLTTRIKSEYIDKVFKTFVENGAKKDILYDYKPHIGTDILQEVVKNMRKKIIALGGKVYFNSKLTDINIKNGKVKSIEINRDEKIDVEYLILAIGHSARDTYEMLNKNGVYLENKDFAIGVRIEHPRGIIDQMQYGKFANNPNLGAATYNFTYNNRNENRGAFTFCMCPGGEIVNSASELGSSLVNGMSYSTRDGAFSNSAVVVGITEKDYGKNLFDGIKLQRKIERKTYKEVGNYGAVYQNLIDFLENKETNKNIESSFKMELKSYKMDNLLPKYVSKNLKKAFNYWSKNRYFISDKANLIGAETRTSSPVRIKRDEKSRAINIENLFPIGEGAGYAGGIVSAAVDGIKVVDINFTKVK</sequence>
<dbReference type="Pfam" id="PF07992">
    <property type="entry name" value="Pyr_redox_2"/>
    <property type="match status" value="1"/>
</dbReference>
<name>A0AAU9DLC3_9FUSO</name>
<feature type="domain" description="FAD/NAD(P)-binding" evidence="1">
    <location>
        <begin position="92"/>
        <end position="261"/>
    </location>
</feature>
<feature type="domain" description="FAD-dependent protein C-terminal" evidence="2">
    <location>
        <begin position="276"/>
        <end position="468"/>
    </location>
</feature>
<dbReference type="SUPFAM" id="SSF51905">
    <property type="entry name" value="FAD/NAD(P)-binding domain"/>
    <property type="match status" value="1"/>
</dbReference>
<dbReference type="InterPro" id="IPR023753">
    <property type="entry name" value="FAD/NAD-binding_dom"/>
</dbReference>
<evidence type="ECO:0000313" key="3">
    <source>
        <dbReference type="EMBL" id="BDU50742.1"/>
    </source>
</evidence>
<reference evidence="3 4" key="1">
    <citation type="submission" date="2022-11" db="EMBL/GenBank/DDBJ databases">
        <title>Haliovirga abyssi gen. nov., sp. nov., a mesophilic fermentative bacterium isolated from the Iheya North hydrothermal field and the proposal of Haliovirgaceae fam. nov.</title>
        <authorList>
            <person name="Miyazaki U."/>
            <person name="Tame A."/>
            <person name="Miyazaki J."/>
            <person name="Takai K."/>
            <person name="Sawayama S."/>
            <person name="Kitajima M."/>
            <person name="Okamoto A."/>
            <person name="Nakagawa S."/>
        </authorList>
    </citation>
    <scope>NUCLEOTIDE SEQUENCE [LARGE SCALE GENOMIC DNA]</scope>
    <source>
        <strain evidence="3 4">IC12</strain>
    </source>
</reference>
<dbReference type="GO" id="GO:0016491">
    <property type="term" value="F:oxidoreductase activity"/>
    <property type="evidence" value="ECO:0007669"/>
    <property type="project" value="InterPro"/>
</dbReference>
<protein>
    <submittedName>
        <fullName evidence="3">NAD(FAD)-utilizing dehydrogenase</fullName>
    </submittedName>
</protein>
<dbReference type="KEGG" id="haby:HLVA_13110"/>
<dbReference type="AlphaFoldDB" id="A0AAU9DLC3"/>
<evidence type="ECO:0000259" key="1">
    <source>
        <dbReference type="Pfam" id="PF07992"/>
    </source>
</evidence>
<dbReference type="PRINTS" id="PR00411">
    <property type="entry name" value="PNDRDTASEI"/>
</dbReference>
<dbReference type="InterPro" id="IPR036188">
    <property type="entry name" value="FAD/NAD-bd_sf"/>
</dbReference>
<dbReference type="InterPro" id="IPR049516">
    <property type="entry name" value="FAD-depend_C"/>
</dbReference>
<dbReference type="InterPro" id="IPR028348">
    <property type="entry name" value="FAD-binding_protein"/>
</dbReference>
<evidence type="ECO:0000259" key="2">
    <source>
        <dbReference type="Pfam" id="PF21688"/>
    </source>
</evidence>
<dbReference type="Gene3D" id="3.50.50.60">
    <property type="entry name" value="FAD/NAD(P)-binding domain"/>
    <property type="match status" value="2"/>
</dbReference>
<gene>
    <name evidence="3" type="ORF">HLVA_13110</name>
</gene>
<dbReference type="Proteomes" id="UP001321582">
    <property type="component" value="Chromosome"/>
</dbReference>
<organism evidence="3 4">
    <name type="scientific">Haliovirga abyssi</name>
    <dbReference type="NCBI Taxonomy" id="2996794"/>
    <lineage>
        <taxon>Bacteria</taxon>
        <taxon>Fusobacteriati</taxon>
        <taxon>Fusobacteriota</taxon>
        <taxon>Fusobacteriia</taxon>
        <taxon>Fusobacteriales</taxon>
        <taxon>Haliovirgaceae</taxon>
        <taxon>Haliovirga</taxon>
    </lineage>
</organism>
<proteinExistence type="predicted"/>
<evidence type="ECO:0000313" key="4">
    <source>
        <dbReference type="Proteomes" id="UP001321582"/>
    </source>
</evidence>
<dbReference type="PANTHER" id="PTHR42842">
    <property type="entry name" value="FAD/NAD(P)-BINDING OXIDOREDUCTASE"/>
    <property type="match status" value="1"/>
</dbReference>
<dbReference type="Pfam" id="PF21688">
    <property type="entry name" value="FAD-depend_C"/>
    <property type="match status" value="1"/>
</dbReference>
<keyword evidence="4" id="KW-1185">Reference proteome</keyword>
<dbReference type="Gene3D" id="3.30.70.2700">
    <property type="match status" value="1"/>
</dbReference>